<sequence length="510" mass="57296">MTGLRAQLTSPAGVMDHIVDCLIYRAMSQATSTETWHIEEGPIKSLQSLVYLNWIRFLARLTEYVDVCQQVDDHWVNQPHVNESLMLVDSLDCEEFATDGHTSEKRNNRMNDFCQALMKTFTCFGDEQGLIVRVAYLLGNLTARLDSARESLIPSHQALSELCTLCRRYRQKLPIQESQTRRPSGLSNVNAWNVQSTDVDRFHNSKRTRDNNTQSEDVLDKLVRILANAAIGESVGHLAVTDSDLLDLFLDLIADESPSEPTELLLNCLAGLNNVTYYINTDTKPELCAKQYDVAEALLQTMTNELTHPDVSLGCIRVFGNLTRQACLRDWLARQNGTNPSLVESIQCNSAPRMRSGPMPYAFLNSLIQNLDSARPEMVYSTLGVLINLMTDADQRPRFKELGGLPKLVEALSDFAGHDWQLAGLACKTLWNYTESSTEPLSNLIPTETLNELYNLLSELTDEELVSMMHQSLLINDPSSESDSVELWRAAWSSEFLPVANELLSRLTQS</sequence>
<dbReference type="OrthoDB" id="247006at2759"/>
<keyword evidence="2" id="KW-1185">Reference proteome</keyword>
<organism evidence="1 2">
    <name type="scientific">Paragonimus heterotremus</name>
    <dbReference type="NCBI Taxonomy" id="100268"/>
    <lineage>
        <taxon>Eukaryota</taxon>
        <taxon>Metazoa</taxon>
        <taxon>Spiralia</taxon>
        <taxon>Lophotrochozoa</taxon>
        <taxon>Platyhelminthes</taxon>
        <taxon>Trematoda</taxon>
        <taxon>Digenea</taxon>
        <taxon>Plagiorchiida</taxon>
        <taxon>Troglotremata</taxon>
        <taxon>Troglotrematidae</taxon>
        <taxon>Paragonimus</taxon>
    </lineage>
</organism>
<dbReference type="Proteomes" id="UP000748531">
    <property type="component" value="Unassembled WGS sequence"/>
</dbReference>
<gene>
    <name evidence="1" type="ORF">PHET_08340</name>
</gene>
<dbReference type="InterPro" id="IPR016024">
    <property type="entry name" value="ARM-type_fold"/>
</dbReference>
<dbReference type="SMART" id="SM00185">
    <property type="entry name" value="ARM"/>
    <property type="match status" value="3"/>
</dbReference>
<dbReference type="SUPFAM" id="SSF48371">
    <property type="entry name" value="ARM repeat"/>
    <property type="match status" value="1"/>
</dbReference>
<comment type="caution">
    <text evidence="1">The sequence shown here is derived from an EMBL/GenBank/DDBJ whole genome shotgun (WGS) entry which is preliminary data.</text>
</comment>
<dbReference type="AlphaFoldDB" id="A0A8J4WUN3"/>
<reference evidence="1" key="1">
    <citation type="submission" date="2019-05" db="EMBL/GenBank/DDBJ databases">
        <title>Annotation for the trematode Paragonimus heterotremus.</title>
        <authorList>
            <person name="Choi Y.-J."/>
        </authorList>
    </citation>
    <scope>NUCLEOTIDE SEQUENCE</scope>
    <source>
        <strain evidence="1">LC</strain>
    </source>
</reference>
<dbReference type="GO" id="GO:0044782">
    <property type="term" value="P:cilium organization"/>
    <property type="evidence" value="ECO:0007669"/>
    <property type="project" value="TreeGrafter"/>
</dbReference>
<evidence type="ECO:0008006" key="3">
    <source>
        <dbReference type="Google" id="ProtNLM"/>
    </source>
</evidence>
<accession>A0A8J4WUN3</accession>
<evidence type="ECO:0000313" key="2">
    <source>
        <dbReference type="Proteomes" id="UP000748531"/>
    </source>
</evidence>
<proteinExistence type="predicted"/>
<dbReference type="Gene3D" id="1.25.10.10">
    <property type="entry name" value="Leucine-rich Repeat Variant"/>
    <property type="match status" value="2"/>
</dbReference>
<name>A0A8J4WUN3_9TREM</name>
<dbReference type="EMBL" id="LUCH01005737">
    <property type="protein sequence ID" value="KAF5397822.1"/>
    <property type="molecule type" value="Genomic_DNA"/>
</dbReference>
<dbReference type="InterPro" id="IPR000225">
    <property type="entry name" value="Armadillo"/>
</dbReference>
<dbReference type="PANTHER" id="PTHR21356:SF1">
    <property type="entry name" value="ARMADILLO REPEAT-CONTAINING PROTEIN 2"/>
    <property type="match status" value="1"/>
</dbReference>
<dbReference type="InterPro" id="IPR038905">
    <property type="entry name" value="ARMC2"/>
</dbReference>
<protein>
    <recommendedName>
        <fullName evidence="3">Armadillo repeat-containing protein 2</fullName>
    </recommendedName>
</protein>
<evidence type="ECO:0000313" key="1">
    <source>
        <dbReference type="EMBL" id="KAF5397822.1"/>
    </source>
</evidence>
<dbReference type="InterPro" id="IPR011989">
    <property type="entry name" value="ARM-like"/>
</dbReference>
<dbReference type="PANTHER" id="PTHR21356">
    <property type="entry name" value="ARMADILLO REPEAT CONTAINING 2"/>
    <property type="match status" value="1"/>
</dbReference>